<dbReference type="Proteomes" id="UP000192578">
    <property type="component" value="Unassembled WGS sequence"/>
</dbReference>
<dbReference type="CDD" id="cd05356">
    <property type="entry name" value="17beta-HSD1_like_SDR_c"/>
    <property type="match status" value="1"/>
</dbReference>
<dbReference type="GO" id="GO:0016491">
    <property type="term" value="F:oxidoreductase activity"/>
    <property type="evidence" value="ECO:0007669"/>
    <property type="project" value="UniProtKB-KW"/>
</dbReference>
<dbReference type="InterPro" id="IPR002347">
    <property type="entry name" value="SDR_fam"/>
</dbReference>
<evidence type="ECO:0000256" key="5">
    <source>
        <dbReference type="RuleBase" id="RU000363"/>
    </source>
</evidence>
<dbReference type="InterPro" id="IPR020904">
    <property type="entry name" value="Sc_DH/Rdtase_CS"/>
</dbReference>
<comment type="similarity">
    <text evidence="2 5">Belongs to the short-chain dehydrogenases/reductases (SDR) family.</text>
</comment>
<name>A0A1W0XDL6_HYPEX</name>
<evidence type="ECO:0000256" key="1">
    <source>
        <dbReference type="ARBA" id="ARBA00004240"/>
    </source>
</evidence>
<dbReference type="PROSITE" id="PS00061">
    <property type="entry name" value="ADH_SHORT"/>
    <property type="match status" value="1"/>
</dbReference>
<keyword evidence="4" id="KW-0560">Oxidoreductase</keyword>
<organism evidence="6 7">
    <name type="scientific">Hypsibius exemplaris</name>
    <name type="common">Freshwater tardigrade</name>
    <dbReference type="NCBI Taxonomy" id="2072580"/>
    <lineage>
        <taxon>Eukaryota</taxon>
        <taxon>Metazoa</taxon>
        <taxon>Ecdysozoa</taxon>
        <taxon>Tardigrada</taxon>
        <taxon>Eutardigrada</taxon>
        <taxon>Parachela</taxon>
        <taxon>Hypsibioidea</taxon>
        <taxon>Hypsibiidae</taxon>
        <taxon>Hypsibius</taxon>
    </lineage>
</organism>
<evidence type="ECO:0000256" key="3">
    <source>
        <dbReference type="ARBA" id="ARBA00022857"/>
    </source>
</evidence>
<sequence length="338" mass="36067">MVGQWLNIFAETPGASTVGDGASTEGLSSQITATVERLTTEYLGSAKTTFAALGVAAAAVAGSMVVWEVSKGIASYCLAGPLHLGVNLKGYGTWAVVTGANTGIGRVYALELALKGFNIVLVARNQQKLEVTAKEIEDIHKVETKIIVVDLADATLENYLHVQAQLQGLDIGILVNDAAIGPSDPMTEFLSNPPDAQTCIDQINVNVSGYVMMTRIILPSMVVAKKGIIINISSVNGDIATPKAALYSATKGFVAFFSQALRDEYMGKGIIVQCVLPGTVLTKMAQTASKENFLCVMPEEYVSPALAQVGLRSYTYGHWKHGLHMKKKKVLIYLKSLL</sequence>
<dbReference type="InterPro" id="IPR051019">
    <property type="entry name" value="VLCFA-Steroid_DH"/>
</dbReference>
<dbReference type="PANTHER" id="PTHR43899">
    <property type="entry name" value="RH59310P"/>
    <property type="match status" value="1"/>
</dbReference>
<dbReference type="PANTHER" id="PTHR43899:SF13">
    <property type="entry name" value="RH59310P"/>
    <property type="match status" value="1"/>
</dbReference>
<evidence type="ECO:0000313" key="6">
    <source>
        <dbReference type="EMBL" id="OQV25421.1"/>
    </source>
</evidence>
<gene>
    <name evidence="6" type="ORF">BV898_01097</name>
</gene>
<keyword evidence="7" id="KW-1185">Reference proteome</keyword>
<accession>A0A1W0XDL6</accession>
<keyword evidence="3" id="KW-0521">NADP</keyword>
<evidence type="ECO:0000313" key="7">
    <source>
        <dbReference type="Proteomes" id="UP000192578"/>
    </source>
</evidence>
<evidence type="ECO:0000256" key="4">
    <source>
        <dbReference type="ARBA" id="ARBA00023002"/>
    </source>
</evidence>
<protein>
    <submittedName>
        <fullName evidence="6">Very-long-chain 3-oxoacyl-CoA reductase</fullName>
    </submittedName>
</protein>
<comment type="subcellular location">
    <subcellularLocation>
        <location evidence="1">Endoplasmic reticulum</location>
    </subcellularLocation>
</comment>
<dbReference type="PRINTS" id="PR00080">
    <property type="entry name" value="SDRFAMILY"/>
</dbReference>
<comment type="caution">
    <text evidence="6">The sequence shown here is derived from an EMBL/GenBank/DDBJ whole genome shotgun (WGS) entry which is preliminary data.</text>
</comment>
<evidence type="ECO:0000256" key="2">
    <source>
        <dbReference type="ARBA" id="ARBA00006484"/>
    </source>
</evidence>
<dbReference type="GO" id="GO:0005783">
    <property type="term" value="C:endoplasmic reticulum"/>
    <property type="evidence" value="ECO:0007669"/>
    <property type="project" value="UniProtKB-SubCell"/>
</dbReference>
<reference evidence="7" key="1">
    <citation type="submission" date="2017-01" db="EMBL/GenBank/DDBJ databases">
        <title>Comparative genomics of anhydrobiosis in the tardigrade Hypsibius dujardini.</title>
        <authorList>
            <person name="Yoshida Y."/>
            <person name="Koutsovoulos G."/>
            <person name="Laetsch D."/>
            <person name="Stevens L."/>
            <person name="Kumar S."/>
            <person name="Horikawa D."/>
            <person name="Ishino K."/>
            <person name="Komine S."/>
            <person name="Tomita M."/>
            <person name="Blaxter M."/>
            <person name="Arakawa K."/>
        </authorList>
    </citation>
    <scope>NUCLEOTIDE SEQUENCE [LARGE SCALE GENOMIC DNA]</scope>
    <source>
        <strain evidence="7">Z151</strain>
    </source>
</reference>
<proteinExistence type="inferred from homology"/>
<dbReference type="PRINTS" id="PR00081">
    <property type="entry name" value="GDHRDH"/>
</dbReference>
<dbReference type="InterPro" id="IPR036291">
    <property type="entry name" value="NAD(P)-bd_dom_sf"/>
</dbReference>
<dbReference type="EMBL" id="MTYJ01000003">
    <property type="protein sequence ID" value="OQV25421.1"/>
    <property type="molecule type" value="Genomic_DNA"/>
</dbReference>
<dbReference type="AlphaFoldDB" id="A0A1W0XDL6"/>
<dbReference type="OrthoDB" id="5545019at2759"/>
<dbReference type="Pfam" id="PF00106">
    <property type="entry name" value="adh_short"/>
    <property type="match status" value="1"/>
</dbReference>
<dbReference type="SUPFAM" id="SSF51735">
    <property type="entry name" value="NAD(P)-binding Rossmann-fold domains"/>
    <property type="match status" value="1"/>
</dbReference>
<dbReference type="Gene3D" id="3.40.50.720">
    <property type="entry name" value="NAD(P)-binding Rossmann-like Domain"/>
    <property type="match status" value="1"/>
</dbReference>
<dbReference type="FunFam" id="3.40.50.720:FF:000137">
    <property type="entry name" value="Hydroxysteroid (17-beta) dehydrogenase 3"/>
    <property type="match status" value="1"/>
</dbReference>